<organism evidence="4 5">
    <name type="scientific">Rhizophlyctis rosea</name>
    <dbReference type="NCBI Taxonomy" id="64517"/>
    <lineage>
        <taxon>Eukaryota</taxon>
        <taxon>Fungi</taxon>
        <taxon>Fungi incertae sedis</taxon>
        <taxon>Chytridiomycota</taxon>
        <taxon>Chytridiomycota incertae sedis</taxon>
        <taxon>Chytridiomycetes</taxon>
        <taxon>Rhizophlyctidales</taxon>
        <taxon>Rhizophlyctidaceae</taxon>
        <taxon>Rhizophlyctis</taxon>
    </lineage>
</organism>
<reference evidence="4" key="1">
    <citation type="submission" date="2020-05" db="EMBL/GenBank/DDBJ databases">
        <title>Phylogenomic resolution of chytrid fungi.</title>
        <authorList>
            <person name="Stajich J.E."/>
            <person name="Amses K."/>
            <person name="Simmons R."/>
            <person name="Seto K."/>
            <person name="Myers J."/>
            <person name="Bonds A."/>
            <person name="Quandt C.A."/>
            <person name="Barry K."/>
            <person name="Liu P."/>
            <person name="Grigoriev I."/>
            <person name="Longcore J.E."/>
            <person name="James T.Y."/>
        </authorList>
    </citation>
    <scope>NUCLEOTIDE SEQUENCE</scope>
    <source>
        <strain evidence="4">JEL0318</strain>
    </source>
</reference>
<evidence type="ECO:0000259" key="2">
    <source>
        <dbReference type="PROSITE" id="PS50188"/>
    </source>
</evidence>
<evidence type="ECO:0000313" key="5">
    <source>
        <dbReference type="Proteomes" id="UP001212841"/>
    </source>
</evidence>
<feature type="region of interest" description="Disordered" evidence="1">
    <location>
        <begin position="297"/>
        <end position="319"/>
    </location>
</feature>
<dbReference type="Pfam" id="PF00622">
    <property type="entry name" value="SPRY"/>
    <property type="match status" value="1"/>
</dbReference>
<feature type="domain" description="CTLH" evidence="3">
    <location>
        <begin position="322"/>
        <end position="372"/>
    </location>
</feature>
<dbReference type="CDD" id="cd12909">
    <property type="entry name" value="SPRY_RanBP9_10"/>
    <property type="match status" value="1"/>
</dbReference>
<accession>A0AAD5X0R3</accession>
<dbReference type="Pfam" id="PF08513">
    <property type="entry name" value="LisH"/>
    <property type="match status" value="1"/>
</dbReference>
<proteinExistence type="predicted"/>
<dbReference type="AlphaFoldDB" id="A0AAD5X0R3"/>
<gene>
    <name evidence="4" type="ORF">HK097_009001</name>
</gene>
<feature type="domain" description="B30.2/SPRY" evidence="2">
    <location>
        <begin position="20"/>
        <end position="214"/>
    </location>
</feature>
<name>A0AAD5X0R3_9FUNG</name>
<dbReference type="InterPro" id="IPR024964">
    <property type="entry name" value="CTLH/CRA"/>
</dbReference>
<dbReference type="PROSITE" id="PS50896">
    <property type="entry name" value="LISH"/>
    <property type="match status" value="1"/>
</dbReference>
<feature type="non-terminal residue" evidence="4">
    <location>
        <position position="373"/>
    </location>
</feature>
<dbReference type="InterPro" id="IPR035782">
    <property type="entry name" value="SPRY_RanBP9/10"/>
</dbReference>
<dbReference type="InterPro" id="IPR003877">
    <property type="entry name" value="SPRY_dom"/>
</dbReference>
<dbReference type="EMBL" id="JADGJD010000564">
    <property type="protein sequence ID" value="KAJ3050020.1"/>
    <property type="molecule type" value="Genomic_DNA"/>
</dbReference>
<dbReference type="SUPFAM" id="SSF49899">
    <property type="entry name" value="Concanavalin A-like lectins/glucanases"/>
    <property type="match status" value="1"/>
</dbReference>
<evidence type="ECO:0000259" key="3">
    <source>
        <dbReference type="PROSITE" id="PS50897"/>
    </source>
</evidence>
<dbReference type="PANTHER" id="PTHR12864">
    <property type="entry name" value="RAN BINDING PROTEIN 9-RELATED"/>
    <property type="match status" value="1"/>
</dbReference>
<keyword evidence="5" id="KW-1185">Reference proteome</keyword>
<dbReference type="Proteomes" id="UP001212841">
    <property type="component" value="Unassembled WGS sequence"/>
</dbReference>
<evidence type="ECO:0000256" key="1">
    <source>
        <dbReference type="SAM" id="MobiDB-lite"/>
    </source>
</evidence>
<protein>
    <submittedName>
        <fullName evidence="4">Uncharacterized protein</fullName>
    </submittedName>
</protein>
<feature type="region of interest" description="Disordered" evidence="1">
    <location>
        <begin position="1"/>
        <end position="32"/>
    </location>
</feature>
<sequence length="373" mass="41391">MTLEESSLDMFMESSSNRETRRAEGASSYSSRSKSLALPTHWNARDKCQYVEISNQGSRVSYTGTGKSDSDAAAVRANTPIPPQCGIYYFETTIVSKGRDGYIGIGFCTRSVALGRLPGWEDSSWGYHGDDGHSFSCSGTGKMYGPTYTTGDVIGCIINFLNMTASFTRNGVHLGVAFKELNRNMRDTEKALYPSVGLRTPGEIVEANFGTQPFVFDIEQFFKEEKANLWHTINVAPLAFPSVPSASAVSRPSLNFPQPHSPTLNINELVLNYLVHNGFSETAESFARDAFSSVEKQETDDVDTVMGDTDEYSHGPTMDLNETRQRKSICEYVRAGQLDRATSAMEESYPGVLKTKRYVEFMLRCRKFIELVA</sequence>
<dbReference type="Gene3D" id="2.60.120.920">
    <property type="match status" value="1"/>
</dbReference>
<comment type="caution">
    <text evidence="4">The sequence shown here is derived from an EMBL/GenBank/DDBJ whole genome shotgun (WGS) entry which is preliminary data.</text>
</comment>
<dbReference type="SMART" id="SM00449">
    <property type="entry name" value="SPRY"/>
    <property type="match status" value="1"/>
</dbReference>
<dbReference type="InterPro" id="IPR043136">
    <property type="entry name" value="B30.2/SPRY_sf"/>
</dbReference>
<evidence type="ECO:0000313" key="4">
    <source>
        <dbReference type="EMBL" id="KAJ3050020.1"/>
    </source>
</evidence>
<dbReference type="Pfam" id="PF10607">
    <property type="entry name" value="CTLH"/>
    <property type="match status" value="1"/>
</dbReference>
<dbReference type="InterPro" id="IPR006595">
    <property type="entry name" value="CTLH_C"/>
</dbReference>
<dbReference type="InterPro" id="IPR050618">
    <property type="entry name" value="Ubq-SigPath_Reg"/>
</dbReference>
<dbReference type="InterPro" id="IPR013320">
    <property type="entry name" value="ConA-like_dom_sf"/>
</dbReference>
<dbReference type="InterPro" id="IPR006594">
    <property type="entry name" value="LisH"/>
</dbReference>
<dbReference type="InterPro" id="IPR001870">
    <property type="entry name" value="B30.2/SPRY"/>
</dbReference>
<dbReference type="PROSITE" id="PS50897">
    <property type="entry name" value="CTLH"/>
    <property type="match status" value="1"/>
</dbReference>
<dbReference type="SMART" id="SM00667">
    <property type="entry name" value="LisH"/>
    <property type="match status" value="1"/>
</dbReference>
<dbReference type="PROSITE" id="PS50188">
    <property type="entry name" value="B302_SPRY"/>
    <property type="match status" value="1"/>
</dbReference>